<reference evidence="2" key="1">
    <citation type="submission" date="2017-02" db="UniProtKB">
        <authorList>
            <consortium name="WormBaseParasite"/>
        </authorList>
    </citation>
    <scope>IDENTIFICATION</scope>
</reference>
<sequence>MVRERNSTMKLTTAGDKKSPIKKIFTDSIIDDASSFNSSLEREHCKNVSINDTGYLGDVSNEDAPLIENKCCIISPKVNTIFEEDRNCTGDANGTLLREYIDDMENQYDMTECETFEFPGIGDCRGIDDQYMERERDLFTQDPIACSTMVRGFQEMVNLNDNDLTIVNGEDETLYSVDHEEKFPVEKPCNDFSGQRIATQDSINMFLLESNIDNKDNKLSVGDTKKLLIKDKQDVCEILIKELLNLYSHYNEMAKNKSLTDLDIEQMKLDFKKIVFENHKKLRTL</sequence>
<accession>A0A0N4ZEJ1</accession>
<organism evidence="1 2">
    <name type="scientific">Parastrongyloides trichosuri</name>
    <name type="common">Possum-specific nematode worm</name>
    <dbReference type="NCBI Taxonomy" id="131310"/>
    <lineage>
        <taxon>Eukaryota</taxon>
        <taxon>Metazoa</taxon>
        <taxon>Ecdysozoa</taxon>
        <taxon>Nematoda</taxon>
        <taxon>Chromadorea</taxon>
        <taxon>Rhabditida</taxon>
        <taxon>Tylenchina</taxon>
        <taxon>Panagrolaimomorpha</taxon>
        <taxon>Strongyloidoidea</taxon>
        <taxon>Strongyloididae</taxon>
        <taxon>Parastrongyloides</taxon>
    </lineage>
</organism>
<dbReference type="Proteomes" id="UP000038045">
    <property type="component" value="Unplaced"/>
</dbReference>
<proteinExistence type="predicted"/>
<dbReference type="AlphaFoldDB" id="A0A0N4ZEJ1"/>
<name>A0A0N4ZEJ1_PARTI</name>
<dbReference type="WBParaSite" id="PTRK_0000609000.1">
    <property type="protein sequence ID" value="PTRK_0000609000.1"/>
    <property type="gene ID" value="PTRK_0000609000"/>
</dbReference>
<protein>
    <submittedName>
        <fullName evidence="2">EB1 C-terminal domain-containing protein</fullName>
    </submittedName>
</protein>
<evidence type="ECO:0000313" key="2">
    <source>
        <dbReference type="WBParaSite" id="PTRK_0000609000.1"/>
    </source>
</evidence>
<evidence type="ECO:0000313" key="1">
    <source>
        <dbReference type="Proteomes" id="UP000038045"/>
    </source>
</evidence>
<keyword evidence="1" id="KW-1185">Reference proteome</keyword>